<accession>A0AAN0XZQ2</accession>
<protein>
    <submittedName>
        <fullName evidence="1">Uncharacterized protein</fullName>
    </submittedName>
</protein>
<organism evidence="1 2">
    <name type="scientific">Vibrio breoganii</name>
    <dbReference type="NCBI Taxonomy" id="553239"/>
    <lineage>
        <taxon>Bacteria</taxon>
        <taxon>Pseudomonadati</taxon>
        <taxon>Pseudomonadota</taxon>
        <taxon>Gammaproteobacteria</taxon>
        <taxon>Vibrionales</taxon>
        <taxon>Vibrionaceae</taxon>
        <taxon>Vibrio</taxon>
    </lineage>
</organism>
<dbReference type="Proteomes" id="UP000092018">
    <property type="component" value="Plasmid unnamed1"/>
</dbReference>
<keyword evidence="1" id="KW-0614">Plasmid</keyword>
<gene>
    <name evidence="1" type="ORF">A6E01_20115</name>
</gene>
<name>A0AAN0XZQ2_9VIBR</name>
<proteinExistence type="predicted"/>
<evidence type="ECO:0000313" key="1">
    <source>
        <dbReference type="EMBL" id="ANO35521.1"/>
    </source>
</evidence>
<dbReference type="KEGG" id="vbr:A6E01_20115"/>
<dbReference type="RefSeq" id="WP_065211280.1">
    <property type="nucleotide sequence ID" value="NZ_CP016179.1"/>
</dbReference>
<evidence type="ECO:0000313" key="2">
    <source>
        <dbReference type="Proteomes" id="UP000092018"/>
    </source>
</evidence>
<reference evidence="1 2" key="1">
    <citation type="submission" date="2016-06" db="EMBL/GenBank/DDBJ databases">
        <title>Adaptive Radiation by Waves of Gene Transfer Leads to Fine-Scale Resource Partitioning in Marine Microbes.</title>
        <authorList>
            <person name="Hehemann J.-H."/>
            <person name="Arevalo P."/>
            <person name="Datta M.S."/>
            <person name="Yu X."/>
            <person name="Corzett C."/>
            <person name="Henschel A."/>
            <person name="Preheim S.P."/>
            <person name="Timberlake S."/>
            <person name="Alm E.J."/>
            <person name="Polz M.F."/>
        </authorList>
    </citation>
    <scope>NUCLEOTIDE SEQUENCE [LARGE SCALE GENOMIC DNA]</scope>
    <source>
        <strain evidence="1 2">FF50</strain>
        <plasmid evidence="1 2">unnamed1</plasmid>
    </source>
</reference>
<dbReference type="AlphaFoldDB" id="A0AAN0XZQ2"/>
<sequence length="135" mass="15329">MQQNLIIGSQPEVFAKLILRNKPLPTPDIHKLTKAFVLDSICRSQHLPLLMDDSGRALVNINDSYFDGREAVQTKRVEEMEYYEARDLLEDTLLSEMNIFMSSAEEVNASRYAQLVAYDHFQLCVAQAAMSTITS</sequence>
<dbReference type="EMBL" id="CP016179">
    <property type="protein sequence ID" value="ANO35521.1"/>
    <property type="molecule type" value="Genomic_DNA"/>
</dbReference>
<geneLocation type="plasmid" evidence="1 2">
    <name>unnamed1</name>
</geneLocation>